<name>A0AAN9R771_CANGL</name>
<evidence type="ECO:0000256" key="1">
    <source>
        <dbReference type="SAM" id="MobiDB-lite"/>
    </source>
</evidence>
<keyword evidence="3" id="KW-1185">Reference proteome</keyword>
<dbReference type="AlphaFoldDB" id="A0AAN9R771"/>
<reference evidence="2 3" key="1">
    <citation type="submission" date="2024-01" db="EMBL/GenBank/DDBJ databases">
        <title>The genomes of 5 underutilized Papilionoideae crops provide insights into root nodulation and disease resistanc.</title>
        <authorList>
            <person name="Jiang F."/>
        </authorList>
    </citation>
    <scope>NUCLEOTIDE SEQUENCE [LARGE SCALE GENOMIC DNA]</scope>
    <source>
        <strain evidence="2">LVBAO_FW01</strain>
        <tissue evidence="2">Leaves</tissue>
    </source>
</reference>
<feature type="region of interest" description="Disordered" evidence="1">
    <location>
        <begin position="34"/>
        <end position="66"/>
    </location>
</feature>
<comment type="caution">
    <text evidence="2">The sequence shown here is derived from an EMBL/GenBank/DDBJ whole genome shotgun (WGS) entry which is preliminary data.</text>
</comment>
<proteinExistence type="predicted"/>
<evidence type="ECO:0000313" key="3">
    <source>
        <dbReference type="Proteomes" id="UP001367508"/>
    </source>
</evidence>
<accession>A0AAN9R771</accession>
<dbReference type="Proteomes" id="UP001367508">
    <property type="component" value="Unassembled WGS sequence"/>
</dbReference>
<organism evidence="2 3">
    <name type="scientific">Canavalia gladiata</name>
    <name type="common">Sword bean</name>
    <name type="synonym">Dolichos gladiatus</name>
    <dbReference type="NCBI Taxonomy" id="3824"/>
    <lineage>
        <taxon>Eukaryota</taxon>
        <taxon>Viridiplantae</taxon>
        <taxon>Streptophyta</taxon>
        <taxon>Embryophyta</taxon>
        <taxon>Tracheophyta</taxon>
        <taxon>Spermatophyta</taxon>
        <taxon>Magnoliopsida</taxon>
        <taxon>eudicotyledons</taxon>
        <taxon>Gunneridae</taxon>
        <taxon>Pentapetalae</taxon>
        <taxon>rosids</taxon>
        <taxon>fabids</taxon>
        <taxon>Fabales</taxon>
        <taxon>Fabaceae</taxon>
        <taxon>Papilionoideae</taxon>
        <taxon>50 kb inversion clade</taxon>
        <taxon>NPAAA clade</taxon>
        <taxon>indigoferoid/millettioid clade</taxon>
        <taxon>Phaseoleae</taxon>
        <taxon>Canavalia</taxon>
    </lineage>
</organism>
<gene>
    <name evidence="2" type="ORF">VNO77_03810</name>
</gene>
<dbReference type="EMBL" id="JAYMYQ010000001">
    <property type="protein sequence ID" value="KAK7361731.1"/>
    <property type="molecule type" value="Genomic_DNA"/>
</dbReference>
<evidence type="ECO:0000313" key="2">
    <source>
        <dbReference type="EMBL" id="KAK7361731.1"/>
    </source>
</evidence>
<sequence>MERDGGDPSKGMLKSSRALIESFVARLCSQPYRSKKKGGKFYHSSPRMSELRTSKEGRKDKPKLSDSDSETRVLILILLLLSKVTSYGGPSSKSQRKAYIDACIRVAMSSRLDRFLSFGRREEYLWCSIGRCMETGQVKRLGAGRVVLFMGQIVGHIFLARGDHEYSRSSREVHECIDLPTLQTQNIPYALSLARDQCSVKNAQVLSALPHKVSRAVGSSHGLEELFDGIYDDAIEGIAQS</sequence>
<protein>
    <submittedName>
        <fullName evidence="2">Uncharacterized protein</fullName>
    </submittedName>
</protein>
<feature type="compositionally biased region" description="Basic and acidic residues" evidence="1">
    <location>
        <begin position="49"/>
        <end position="66"/>
    </location>
</feature>